<comment type="caution">
    <text evidence="2">The sequence shown here is derived from an EMBL/GenBank/DDBJ whole genome shotgun (WGS) entry which is preliminary data.</text>
</comment>
<dbReference type="Proteomes" id="UP001310594">
    <property type="component" value="Unassembled WGS sequence"/>
</dbReference>
<feature type="transmembrane region" description="Helical" evidence="1">
    <location>
        <begin position="6"/>
        <end position="27"/>
    </location>
</feature>
<feature type="transmembrane region" description="Helical" evidence="1">
    <location>
        <begin position="76"/>
        <end position="98"/>
    </location>
</feature>
<gene>
    <name evidence="2" type="ORF">LTR97_001798</name>
</gene>
<keyword evidence="1" id="KW-1133">Transmembrane helix</keyword>
<evidence type="ECO:0000256" key="1">
    <source>
        <dbReference type="SAM" id="Phobius"/>
    </source>
</evidence>
<keyword evidence="1" id="KW-0812">Transmembrane</keyword>
<dbReference type="EMBL" id="JAVRQU010000002">
    <property type="protein sequence ID" value="KAK5706806.1"/>
    <property type="molecule type" value="Genomic_DNA"/>
</dbReference>
<reference evidence="2" key="1">
    <citation type="submission" date="2023-08" db="EMBL/GenBank/DDBJ databases">
        <title>Black Yeasts Isolated from many extreme environments.</title>
        <authorList>
            <person name="Coleine C."/>
            <person name="Stajich J.E."/>
            <person name="Selbmann L."/>
        </authorList>
    </citation>
    <scope>NUCLEOTIDE SEQUENCE</scope>
    <source>
        <strain evidence="2">CCFEE 5810</strain>
    </source>
</reference>
<dbReference type="AlphaFoldDB" id="A0AAN7WJE4"/>
<sequence length="152" mass="16609">MAQTTLSVAAGASGDLFTWLIPTTLFWLIPHAVFWILCAAAVTAVTFGAGDAHYRIGSGTFTNSYSFLQKCQEFEVYALGVPMLAIFSLFGFVVACMIRRPRSEISSNAEDEWPGSVSVGLDYLFVIIVGHNFLHNPDGGLVSGKRRLPIFR</sequence>
<evidence type="ECO:0000313" key="2">
    <source>
        <dbReference type="EMBL" id="KAK5706806.1"/>
    </source>
</evidence>
<organism evidence="2 3">
    <name type="scientific">Elasticomyces elasticus</name>
    <dbReference type="NCBI Taxonomy" id="574655"/>
    <lineage>
        <taxon>Eukaryota</taxon>
        <taxon>Fungi</taxon>
        <taxon>Dikarya</taxon>
        <taxon>Ascomycota</taxon>
        <taxon>Pezizomycotina</taxon>
        <taxon>Dothideomycetes</taxon>
        <taxon>Dothideomycetidae</taxon>
        <taxon>Mycosphaerellales</taxon>
        <taxon>Teratosphaeriaceae</taxon>
        <taxon>Elasticomyces</taxon>
    </lineage>
</organism>
<evidence type="ECO:0000313" key="3">
    <source>
        <dbReference type="Proteomes" id="UP001310594"/>
    </source>
</evidence>
<proteinExistence type="predicted"/>
<feature type="transmembrane region" description="Helical" evidence="1">
    <location>
        <begin position="34"/>
        <end position="56"/>
    </location>
</feature>
<protein>
    <submittedName>
        <fullName evidence="2">Uncharacterized protein</fullName>
    </submittedName>
</protein>
<keyword evidence="1" id="KW-0472">Membrane</keyword>
<name>A0AAN7WJE4_9PEZI</name>
<accession>A0AAN7WJE4</accession>